<dbReference type="EMBL" id="QAAD01000005">
    <property type="protein sequence ID" value="PTN09244.1"/>
    <property type="molecule type" value="Genomic_DNA"/>
</dbReference>
<dbReference type="OrthoDB" id="9812295at2"/>
<comment type="caution">
    <text evidence="2">The sequence shown here is derived from an EMBL/GenBank/DDBJ whole genome shotgun (WGS) entry which is preliminary data.</text>
</comment>
<dbReference type="AlphaFoldDB" id="A0A2T5C3B4"/>
<dbReference type="RefSeq" id="WP_107821652.1">
    <property type="nucleotide sequence ID" value="NZ_OY782574.1"/>
</dbReference>
<dbReference type="GO" id="GO:0005829">
    <property type="term" value="C:cytosol"/>
    <property type="evidence" value="ECO:0007669"/>
    <property type="project" value="TreeGrafter"/>
</dbReference>
<dbReference type="Pfam" id="PF03358">
    <property type="entry name" value="FMN_red"/>
    <property type="match status" value="1"/>
</dbReference>
<dbReference type="Gene3D" id="3.40.50.360">
    <property type="match status" value="1"/>
</dbReference>
<dbReference type="Proteomes" id="UP000243525">
    <property type="component" value="Unassembled WGS sequence"/>
</dbReference>
<evidence type="ECO:0000313" key="2">
    <source>
        <dbReference type="EMBL" id="PTN09244.1"/>
    </source>
</evidence>
<reference evidence="2 3" key="1">
    <citation type="submission" date="2018-04" db="EMBL/GenBank/DDBJ databases">
        <title>Genomic Encyclopedia of Archaeal and Bacterial Type Strains, Phase II (KMG-II): from individual species to whole genera.</title>
        <authorList>
            <person name="Goeker M."/>
        </authorList>
    </citation>
    <scope>NUCLEOTIDE SEQUENCE [LARGE SCALE GENOMIC DNA]</scope>
    <source>
        <strain evidence="2 3">DSM 28823</strain>
    </source>
</reference>
<keyword evidence="3" id="KW-1185">Reference proteome</keyword>
<dbReference type="GO" id="GO:0016491">
    <property type="term" value="F:oxidoreductase activity"/>
    <property type="evidence" value="ECO:0007669"/>
    <property type="project" value="InterPro"/>
</dbReference>
<dbReference type="GO" id="GO:0010181">
    <property type="term" value="F:FMN binding"/>
    <property type="evidence" value="ECO:0007669"/>
    <property type="project" value="TreeGrafter"/>
</dbReference>
<evidence type="ECO:0000313" key="3">
    <source>
        <dbReference type="Proteomes" id="UP000243525"/>
    </source>
</evidence>
<proteinExistence type="predicted"/>
<organism evidence="2 3">
    <name type="scientific">Mangrovibacterium marinum</name>
    <dbReference type="NCBI Taxonomy" id="1639118"/>
    <lineage>
        <taxon>Bacteria</taxon>
        <taxon>Pseudomonadati</taxon>
        <taxon>Bacteroidota</taxon>
        <taxon>Bacteroidia</taxon>
        <taxon>Marinilabiliales</taxon>
        <taxon>Prolixibacteraceae</taxon>
        <taxon>Mangrovibacterium</taxon>
    </lineage>
</organism>
<gene>
    <name evidence="2" type="ORF">C8N47_10584</name>
</gene>
<dbReference type="InterPro" id="IPR005025">
    <property type="entry name" value="FMN_Rdtase-like_dom"/>
</dbReference>
<accession>A0A2T5C3B4</accession>
<sequence>MKNIVIIKGSVRPNNYTSMAVEVLINEINKNHTVSYQLIDPKDFKLPFPGLGEHSVDAVRLNAIVKTATGIIFATPEYHGSFSSVTKLIIENLGFPSALAGKPIALLGVAAGDIGAVKSLESLRSVCSHVGGIVLPGPVSVAHVHEAFDDEGHCIDKKVDKRIRSLFLNLIDYIDTFICPNINLEDLVRNEDLN</sequence>
<dbReference type="SUPFAM" id="SSF52218">
    <property type="entry name" value="Flavoproteins"/>
    <property type="match status" value="1"/>
</dbReference>
<name>A0A2T5C3B4_9BACT</name>
<dbReference type="PANTHER" id="PTHR30543">
    <property type="entry name" value="CHROMATE REDUCTASE"/>
    <property type="match status" value="1"/>
</dbReference>
<feature type="domain" description="NADPH-dependent FMN reductase-like" evidence="1">
    <location>
        <begin position="3"/>
        <end position="144"/>
    </location>
</feature>
<protein>
    <submittedName>
        <fullName evidence="2">FMN reductase</fullName>
    </submittedName>
</protein>
<dbReference type="InterPro" id="IPR050712">
    <property type="entry name" value="NAD(P)H-dep_reductase"/>
</dbReference>
<dbReference type="InterPro" id="IPR029039">
    <property type="entry name" value="Flavoprotein-like_sf"/>
</dbReference>
<evidence type="ECO:0000259" key="1">
    <source>
        <dbReference type="Pfam" id="PF03358"/>
    </source>
</evidence>
<dbReference type="PANTHER" id="PTHR30543:SF21">
    <property type="entry name" value="NAD(P)H-DEPENDENT FMN REDUCTASE LOT6"/>
    <property type="match status" value="1"/>
</dbReference>